<dbReference type="EMBL" id="OY726397">
    <property type="protein sequence ID" value="CAJ1507894.1"/>
    <property type="molecule type" value="Genomic_DNA"/>
</dbReference>
<protein>
    <submittedName>
        <fullName evidence="2">DUF559 domain-containing protein</fullName>
    </submittedName>
</protein>
<gene>
    <name evidence="2" type="ORF">MU0053_003664</name>
</gene>
<sequence>MPRLILATEALASGALARRDLARRYTKVHRNVYAPRDAQLTPRDRAIAAWLWSNRAATVAGLSAAALLGSKWVPRKAPAELVRAQHGAPAGISIHRDTVADDEVQLLGGVSCTTAPRTAFDIGRRLPLDEAVIRVDALLNATAIGVPAVATLAARYPGARSIRQLREVLELVDGGAESPQETRVRLALVRGGLPRPVTQIPIRNAAGRIVRRLDLGWPDWKVAVEYDGEQHWTDANHYAADIDRLEFLAGLGWRIVRVSARHLEFDEPGVVRRAREALRAAGWCAES</sequence>
<name>A0ABN9NQ54_9MYCO</name>
<dbReference type="Pfam" id="PF04480">
    <property type="entry name" value="DUF559"/>
    <property type="match status" value="1"/>
</dbReference>
<organism evidence="2 3">
    <name type="scientific">[Mycobacterium] burgundiense</name>
    <dbReference type="NCBI Taxonomy" id="3064286"/>
    <lineage>
        <taxon>Bacteria</taxon>
        <taxon>Bacillati</taxon>
        <taxon>Actinomycetota</taxon>
        <taxon>Actinomycetes</taxon>
        <taxon>Mycobacteriales</taxon>
        <taxon>Mycobacteriaceae</taxon>
        <taxon>Mycolicibacterium</taxon>
    </lineage>
</organism>
<dbReference type="InterPro" id="IPR011335">
    <property type="entry name" value="Restrct_endonuc-II-like"/>
</dbReference>
<dbReference type="InterPro" id="IPR007569">
    <property type="entry name" value="DUF559"/>
</dbReference>
<feature type="domain" description="DUF559" evidence="1">
    <location>
        <begin position="220"/>
        <end position="276"/>
    </location>
</feature>
<evidence type="ECO:0000313" key="3">
    <source>
        <dbReference type="Proteomes" id="UP001190465"/>
    </source>
</evidence>
<evidence type="ECO:0000313" key="2">
    <source>
        <dbReference type="EMBL" id="CAJ1507894.1"/>
    </source>
</evidence>
<keyword evidence="3" id="KW-1185">Reference proteome</keyword>
<proteinExistence type="predicted"/>
<dbReference type="RefSeq" id="WP_308479031.1">
    <property type="nucleotide sequence ID" value="NZ_OY726397.1"/>
</dbReference>
<dbReference type="SUPFAM" id="SSF52980">
    <property type="entry name" value="Restriction endonuclease-like"/>
    <property type="match status" value="1"/>
</dbReference>
<accession>A0ABN9NQ54</accession>
<reference evidence="2 3" key="1">
    <citation type="submission" date="2023-08" db="EMBL/GenBank/DDBJ databases">
        <authorList>
            <person name="Folkvardsen B D."/>
            <person name="Norman A."/>
        </authorList>
    </citation>
    <scope>NUCLEOTIDE SEQUENCE [LARGE SCALE GENOMIC DNA]</scope>
    <source>
        <strain evidence="2 3">Mu0053</strain>
    </source>
</reference>
<evidence type="ECO:0000259" key="1">
    <source>
        <dbReference type="Pfam" id="PF04480"/>
    </source>
</evidence>
<dbReference type="Proteomes" id="UP001190465">
    <property type="component" value="Chromosome"/>
</dbReference>
<dbReference type="Gene3D" id="3.40.960.10">
    <property type="entry name" value="VSR Endonuclease"/>
    <property type="match status" value="1"/>
</dbReference>